<dbReference type="SUPFAM" id="SSF47473">
    <property type="entry name" value="EF-hand"/>
    <property type="match status" value="1"/>
</dbReference>
<dbReference type="InterPro" id="IPR011992">
    <property type="entry name" value="EF-hand-dom_pair"/>
</dbReference>
<reference evidence="2" key="1">
    <citation type="submission" date="2016-10" db="EMBL/GenBank/DDBJ databases">
        <authorList>
            <person name="Benchimol M."/>
            <person name="Almeida L.G."/>
            <person name="Vasconcelos A.T."/>
            <person name="Perreira-Neves A."/>
            <person name="Rosa I.A."/>
            <person name="Tasca T."/>
            <person name="Bogo M.R."/>
            <person name="de Souza W."/>
        </authorList>
    </citation>
    <scope>NUCLEOTIDE SEQUENCE [LARGE SCALE GENOMIC DNA]</scope>
    <source>
        <strain evidence="2">K</strain>
    </source>
</reference>
<sequence>MSRHAKLVSQTRKIILDLADNNKKRWSHFTGDAPLTFERFCQRLVDYKITKNPDDANFVWKRFNCSGKEMQFRDFICFLQSDDLPEEDDEPYSGRPNLSPTASLFAHRRDLIDYFLALDPNADGYITQKQLSDFAVTNQIVHSPQDLSAILNRVNPSNSSTFNYYLLMYEISQCKDDFELNSKPSAKPQSPFERQDKSPAVGGRGALDPSIFGESSPSHLTQQQQQHTGARRELDESIFGEKSPKKTTPQSNARKELDPSIFGEKAEKQAPIEQPTAPIDLSNARDCTDYNEDQTISLIARFANSKFRSLRDCFGTWRGNSDRLTWDDIYRGMVNDAKIEVSPEVVEALVNEYGGELTMSSFTRFISAGARINEPEPVREAPPPLTERDILLNKIATGLKGKPSWEISIKNSKNSLDLVRNLKKFGINMKSEELRSTFEELGMKKIVDEIKHRQAPPKKRGAK</sequence>
<dbReference type="VEuPathDB" id="TrichDB:TRFO_03328"/>
<name>A0A1J4KV05_9EUKA</name>
<dbReference type="EMBL" id="MLAK01000509">
    <property type="protein sequence ID" value="OHT13572.1"/>
    <property type="molecule type" value="Genomic_DNA"/>
</dbReference>
<gene>
    <name evidence="2" type="ORF">TRFO_03328</name>
</gene>
<dbReference type="RefSeq" id="XP_068366708.1">
    <property type="nucleotide sequence ID" value="XM_068491223.1"/>
</dbReference>
<comment type="caution">
    <text evidence="2">The sequence shown here is derived from an EMBL/GenBank/DDBJ whole genome shotgun (WGS) entry which is preliminary data.</text>
</comment>
<protein>
    <submittedName>
        <fullName evidence="2">Uncharacterized protein</fullName>
    </submittedName>
</protein>
<evidence type="ECO:0000313" key="2">
    <source>
        <dbReference type="EMBL" id="OHT13572.1"/>
    </source>
</evidence>
<proteinExistence type="predicted"/>
<feature type="compositionally biased region" description="Polar residues" evidence="1">
    <location>
        <begin position="213"/>
        <end position="228"/>
    </location>
</feature>
<dbReference type="GeneID" id="94825927"/>
<feature type="region of interest" description="Disordered" evidence="1">
    <location>
        <begin position="180"/>
        <end position="285"/>
    </location>
</feature>
<organism evidence="2 3">
    <name type="scientific">Tritrichomonas foetus</name>
    <dbReference type="NCBI Taxonomy" id="1144522"/>
    <lineage>
        <taxon>Eukaryota</taxon>
        <taxon>Metamonada</taxon>
        <taxon>Parabasalia</taxon>
        <taxon>Tritrichomonadida</taxon>
        <taxon>Tritrichomonadidae</taxon>
        <taxon>Tritrichomonas</taxon>
    </lineage>
</organism>
<keyword evidence="3" id="KW-1185">Reference proteome</keyword>
<dbReference type="Gene3D" id="1.10.238.10">
    <property type="entry name" value="EF-hand"/>
    <property type="match status" value="1"/>
</dbReference>
<dbReference type="OrthoDB" id="10262711at2759"/>
<feature type="compositionally biased region" description="Basic and acidic residues" evidence="1">
    <location>
        <begin position="253"/>
        <end position="270"/>
    </location>
</feature>
<dbReference type="AlphaFoldDB" id="A0A1J4KV05"/>
<accession>A0A1J4KV05</accession>
<evidence type="ECO:0000313" key="3">
    <source>
        <dbReference type="Proteomes" id="UP000179807"/>
    </source>
</evidence>
<evidence type="ECO:0000256" key="1">
    <source>
        <dbReference type="SAM" id="MobiDB-lite"/>
    </source>
</evidence>
<dbReference type="Proteomes" id="UP000179807">
    <property type="component" value="Unassembled WGS sequence"/>
</dbReference>